<dbReference type="EMBL" id="FWXB01000017">
    <property type="protein sequence ID" value="SMC13806.1"/>
    <property type="molecule type" value="Genomic_DNA"/>
</dbReference>
<proteinExistence type="predicted"/>
<evidence type="ECO:0000313" key="1">
    <source>
        <dbReference type="EMBL" id="SMC13806.1"/>
    </source>
</evidence>
<name>A0A1X7BVZ3_9RHOB</name>
<dbReference type="Proteomes" id="UP000193224">
    <property type="component" value="Unassembled WGS sequence"/>
</dbReference>
<evidence type="ECO:0000313" key="2">
    <source>
        <dbReference type="Proteomes" id="UP000193224"/>
    </source>
</evidence>
<sequence length="68" mass="8064">MYRYEWISNVIDDLEHFAEREGLENLREWFEHARRAIVLDGKILEEAELTLSTDAEHRGQSDLTTRTS</sequence>
<accession>A0A1X7BVZ3</accession>
<keyword evidence="2" id="KW-1185">Reference proteome</keyword>
<gene>
    <name evidence="1" type="ORF">ROA7745_03666</name>
</gene>
<reference evidence="1 2" key="1">
    <citation type="submission" date="2017-03" db="EMBL/GenBank/DDBJ databases">
        <authorList>
            <person name="Afonso C.L."/>
            <person name="Miller P.J."/>
            <person name="Scott M.A."/>
            <person name="Spackman E."/>
            <person name="Goraichik I."/>
            <person name="Dimitrov K.M."/>
            <person name="Suarez D.L."/>
            <person name="Swayne D.E."/>
        </authorList>
    </citation>
    <scope>NUCLEOTIDE SEQUENCE [LARGE SCALE GENOMIC DNA]</scope>
    <source>
        <strain evidence="1 2">CECT 7745</strain>
    </source>
</reference>
<protein>
    <submittedName>
        <fullName evidence="1">Uncharacterized protein</fullName>
    </submittedName>
</protein>
<dbReference type="AlphaFoldDB" id="A0A1X7BVZ3"/>
<organism evidence="1 2">
    <name type="scientific">Roseovarius aestuarii</name>
    <dbReference type="NCBI Taxonomy" id="475083"/>
    <lineage>
        <taxon>Bacteria</taxon>
        <taxon>Pseudomonadati</taxon>
        <taxon>Pseudomonadota</taxon>
        <taxon>Alphaproteobacteria</taxon>
        <taxon>Rhodobacterales</taxon>
        <taxon>Roseobacteraceae</taxon>
        <taxon>Roseovarius</taxon>
    </lineage>
</organism>